<protein>
    <recommendedName>
        <fullName evidence="2">DUF6534 domain-containing protein</fullName>
    </recommendedName>
</protein>
<evidence type="ECO:0000256" key="1">
    <source>
        <dbReference type="SAM" id="Phobius"/>
    </source>
</evidence>
<reference evidence="3" key="1">
    <citation type="submission" date="2023-03" db="EMBL/GenBank/DDBJ databases">
        <title>Massive genome expansion in bonnet fungi (Mycena s.s.) driven by repeated elements and novel gene families across ecological guilds.</title>
        <authorList>
            <consortium name="Lawrence Berkeley National Laboratory"/>
            <person name="Harder C.B."/>
            <person name="Miyauchi S."/>
            <person name="Viragh M."/>
            <person name="Kuo A."/>
            <person name="Thoen E."/>
            <person name="Andreopoulos B."/>
            <person name="Lu D."/>
            <person name="Skrede I."/>
            <person name="Drula E."/>
            <person name="Henrissat B."/>
            <person name="Morin E."/>
            <person name="Kohler A."/>
            <person name="Barry K."/>
            <person name="LaButti K."/>
            <person name="Morin E."/>
            <person name="Salamov A."/>
            <person name="Lipzen A."/>
            <person name="Mereny Z."/>
            <person name="Hegedus B."/>
            <person name="Baldrian P."/>
            <person name="Stursova M."/>
            <person name="Weitz H."/>
            <person name="Taylor A."/>
            <person name="Grigoriev I.V."/>
            <person name="Nagy L.G."/>
            <person name="Martin F."/>
            <person name="Kauserud H."/>
        </authorList>
    </citation>
    <scope>NUCLEOTIDE SEQUENCE</scope>
    <source>
        <strain evidence="3">CBHHK067</strain>
    </source>
</reference>
<dbReference type="PANTHER" id="PTHR40465:SF1">
    <property type="entry name" value="DUF6534 DOMAIN-CONTAINING PROTEIN"/>
    <property type="match status" value="1"/>
</dbReference>
<keyword evidence="1" id="KW-1133">Transmembrane helix</keyword>
<evidence type="ECO:0000313" key="3">
    <source>
        <dbReference type="EMBL" id="KAJ7696757.1"/>
    </source>
</evidence>
<dbReference type="Proteomes" id="UP001221757">
    <property type="component" value="Unassembled WGS sequence"/>
</dbReference>
<feature type="transmembrane region" description="Helical" evidence="1">
    <location>
        <begin position="25"/>
        <end position="49"/>
    </location>
</feature>
<dbReference type="InterPro" id="IPR045339">
    <property type="entry name" value="DUF6534"/>
</dbReference>
<sequence>MGVVFCQGYTFFTTRTPIKTAFQRYCFWLVVVVLFLSVLKTIQEISVVWVQNVHDFANPDVARLRVAKAWWQVSTPLMTGIIGCVVQSFFCIRFYLLSENWLLVIPIACSMTLGITGISLTVYYILANNAKAKVMWLLIHLIGVFVADFLITTGTFLALRRRAAGFERTTLLINRLVRMVFESAIPPTVIASIDLILTQTLGPKLLWHLLLNFSLGKIYVISLLYTLNSINEYRNHNNTDSYDVYTDGGHTNRMSRRNNVELGHMSTTKPDQIYIETQISTHVSPTPGKGPGVEIHGLDRSDATGDDFKADIYQ</sequence>
<feature type="transmembrane region" description="Helical" evidence="1">
    <location>
        <begin position="102"/>
        <end position="126"/>
    </location>
</feature>
<dbReference type="Pfam" id="PF20152">
    <property type="entry name" value="DUF6534"/>
    <property type="match status" value="1"/>
</dbReference>
<feature type="transmembrane region" description="Helical" evidence="1">
    <location>
        <begin position="69"/>
        <end position="90"/>
    </location>
</feature>
<keyword evidence="4" id="KW-1185">Reference proteome</keyword>
<evidence type="ECO:0000313" key="4">
    <source>
        <dbReference type="Proteomes" id="UP001221757"/>
    </source>
</evidence>
<feature type="transmembrane region" description="Helical" evidence="1">
    <location>
        <begin position="138"/>
        <end position="159"/>
    </location>
</feature>
<name>A0AAD7DQH3_MYCRO</name>
<proteinExistence type="predicted"/>
<gene>
    <name evidence="3" type="ORF">B0H17DRAFT_1052956</name>
</gene>
<comment type="caution">
    <text evidence="3">The sequence shown here is derived from an EMBL/GenBank/DDBJ whole genome shotgun (WGS) entry which is preliminary data.</text>
</comment>
<feature type="transmembrane region" description="Helical" evidence="1">
    <location>
        <begin position="180"/>
        <end position="199"/>
    </location>
</feature>
<keyword evidence="1" id="KW-0472">Membrane</keyword>
<keyword evidence="1" id="KW-0812">Transmembrane</keyword>
<evidence type="ECO:0000259" key="2">
    <source>
        <dbReference type="Pfam" id="PF20152"/>
    </source>
</evidence>
<dbReference type="PANTHER" id="PTHR40465">
    <property type="entry name" value="CHROMOSOME 1, WHOLE GENOME SHOTGUN SEQUENCE"/>
    <property type="match status" value="1"/>
</dbReference>
<dbReference type="EMBL" id="JARKIE010000033">
    <property type="protein sequence ID" value="KAJ7696757.1"/>
    <property type="molecule type" value="Genomic_DNA"/>
</dbReference>
<accession>A0AAD7DQH3</accession>
<dbReference type="AlphaFoldDB" id="A0AAD7DQH3"/>
<feature type="domain" description="DUF6534" evidence="2">
    <location>
        <begin position="145"/>
        <end position="229"/>
    </location>
</feature>
<organism evidence="3 4">
    <name type="scientific">Mycena rosella</name>
    <name type="common">Pink bonnet</name>
    <name type="synonym">Agaricus rosellus</name>
    <dbReference type="NCBI Taxonomy" id="1033263"/>
    <lineage>
        <taxon>Eukaryota</taxon>
        <taxon>Fungi</taxon>
        <taxon>Dikarya</taxon>
        <taxon>Basidiomycota</taxon>
        <taxon>Agaricomycotina</taxon>
        <taxon>Agaricomycetes</taxon>
        <taxon>Agaricomycetidae</taxon>
        <taxon>Agaricales</taxon>
        <taxon>Marasmiineae</taxon>
        <taxon>Mycenaceae</taxon>
        <taxon>Mycena</taxon>
    </lineage>
</organism>
<feature type="transmembrane region" description="Helical" evidence="1">
    <location>
        <begin position="205"/>
        <end position="227"/>
    </location>
</feature>